<dbReference type="EC" id="3.5.4.3" evidence="4"/>
<evidence type="ECO:0000313" key="5">
    <source>
        <dbReference type="Proteomes" id="UP000316426"/>
    </source>
</evidence>
<sequence length="143" mass="15437">MHAAIEAAHGNPKAPFGAVLLDRRAGRIVASGVNDSATDPTLHAEMVAISQYAKTDGPAWEHLTLYTTAEPCCMCQGAVIWSGITRVVFGISIGRLVELGWKQIEIPAKEAVHRSWRRDLTVQGGIGESECDLLFQAVSPVDR</sequence>
<evidence type="ECO:0000313" key="4">
    <source>
        <dbReference type="EMBL" id="QDV74104.1"/>
    </source>
</evidence>
<dbReference type="PANTHER" id="PTHR11079">
    <property type="entry name" value="CYTOSINE DEAMINASE FAMILY MEMBER"/>
    <property type="match status" value="1"/>
</dbReference>
<accession>A0A518K8I7</accession>
<dbReference type="Pfam" id="PF00383">
    <property type="entry name" value="dCMP_cyt_deam_1"/>
    <property type="match status" value="1"/>
</dbReference>
<dbReference type="GO" id="GO:0008270">
    <property type="term" value="F:zinc ion binding"/>
    <property type="evidence" value="ECO:0007669"/>
    <property type="project" value="InterPro"/>
</dbReference>
<dbReference type="SUPFAM" id="SSF53927">
    <property type="entry name" value="Cytidine deaminase-like"/>
    <property type="match status" value="1"/>
</dbReference>
<protein>
    <submittedName>
        <fullName evidence="4">Guanine deaminase</fullName>
        <ecNumber evidence="4">3.5.4.3</ecNumber>
    </submittedName>
</protein>
<dbReference type="PROSITE" id="PS00903">
    <property type="entry name" value="CYT_DCMP_DEAMINASES_1"/>
    <property type="match status" value="1"/>
</dbReference>
<dbReference type="PROSITE" id="PS51747">
    <property type="entry name" value="CYT_DCMP_DEAMINASES_2"/>
    <property type="match status" value="1"/>
</dbReference>
<keyword evidence="4" id="KW-0378">Hydrolase</keyword>
<dbReference type="AlphaFoldDB" id="A0A518K8I7"/>
<keyword evidence="1" id="KW-0479">Metal-binding</keyword>
<evidence type="ECO:0000256" key="2">
    <source>
        <dbReference type="ARBA" id="ARBA00022833"/>
    </source>
</evidence>
<gene>
    <name evidence="4" type="primary">guaD_1</name>
    <name evidence="4" type="ORF">Spa11_23030</name>
</gene>
<dbReference type="GO" id="GO:0008892">
    <property type="term" value="F:guanine deaminase activity"/>
    <property type="evidence" value="ECO:0007669"/>
    <property type="project" value="UniProtKB-EC"/>
</dbReference>
<dbReference type="PANTHER" id="PTHR11079:SF162">
    <property type="entry name" value="RIBOFLAVIN BIOSYNTHESIS PROTEIN PYRD, CHLOROPLASTIC"/>
    <property type="match status" value="1"/>
</dbReference>
<dbReference type="EMBL" id="CP036349">
    <property type="protein sequence ID" value="QDV74104.1"/>
    <property type="molecule type" value="Genomic_DNA"/>
</dbReference>
<name>A0A518K8I7_9BACT</name>
<dbReference type="Proteomes" id="UP000316426">
    <property type="component" value="Chromosome"/>
</dbReference>
<dbReference type="InterPro" id="IPR002125">
    <property type="entry name" value="CMP_dCMP_dom"/>
</dbReference>
<dbReference type="InterPro" id="IPR016192">
    <property type="entry name" value="APOBEC/CMP_deaminase_Zn-bd"/>
</dbReference>
<reference evidence="4 5" key="1">
    <citation type="submission" date="2019-02" db="EMBL/GenBank/DDBJ databases">
        <title>Deep-cultivation of Planctomycetes and their phenomic and genomic characterization uncovers novel biology.</title>
        <authorList>
            <person name="Wiegand S."/>
            <person name="Jogler M."/>
            <person name="Boedeker C."/>
            <person name="Pinto D."/>
            <person name="Vollmers J."/>
            <person name="Rivas-Marin E."/>
            <person name="Kohn T."/>
            <person name="Peeters S.H."/>
            <person name="Heuer A."/>
            <person name="Rast P."/>
            <person name="Oberbeckmann S."/>
            <person name="Bunk B."/>
            <person name="Jeske O."/>
            <person name="Meyerdierks A."/>
            <person name="Storesund J.E."/>
            <person name="Kallscheuer N."/>
            <person name="Luecker S."/>
            <person name="Lage O.M."/>
            <person name="Pohl T."/>
            <person name="Merkel B.J."/>
            <person name="Hornburger P."/>
            <person name="Mueller R.-W."/>
            <person name="Bruemmer F."/>
            <person name="Labrenz M."/>
            <person name="Spormann A.M."/>
            <person name="Op den Camp H."/>
            <person name="Overmann J."/>
            <person name="Amann R."/>
            <person name="Jetten M.S.M."/>
            <person name="Mascher T."/>
            <person name="Medema M.H."/>
            <person name="Devos D.P."/>
            <person name="Kaster A.-K."/>
            <person name="Ovreas L."/>
            <person name="Rohde M."/>
            <person name="Galperin M.Y."/>
            <person name="Jogler C."/>
        </authorList>
    </citation>
    <scope>NUCLEOTIDE SEQUENCE [LARGE SCALE GENOMIC DNA]</scope>
    <source>
        <strain evidence="4 5">Spa11</strain>
    </source>
</reference>
<dbReference type="Gene3D" id="3.40.140.10">
    <property type="entry name" value="Cytidine Deaminase, domain 2"/>
    <property type="match status" value="1"/>
</dbReference>
<dbReference type="CDD" id="cd01285">
    <property type="entry name" value="nucleoside_deaminase"/>
    <property type="match status" value="1"/>
</dbReference>
<proteinExistence type="predicted"/>
<evidence type="ECO:0000259" key="3">
    <source>
        <dbReference type="PROSITE" id="PS51747"/>
    </source>
</evidence>
<feature type="domain" description="CMP/dCMP-type deaminase" evidence="3">
    <location>
        <begin position="1"/>
        <end position="104"/>
    </location>
</feature>
<keyword evidence="5" id="KW-1185">Reference proteome</keyword>
<dbReference type="KEGG" id="bmei:Spa11_23030"/>
<keyword evidence="2" id="KW-0862">Zinc</keyword>
<dbReference type="InterPro" id="IPR016193">
    <property type="entry name" value="Cytidine_deaminase-like"/>
</dbReference>
<organism evidence="4 5">
    <name type="scientific">Botrimarina mediterranea</name>
    <dbReference type="NCBI Taxonomy" id="2528022"/>
    <lineage>
        <taxon>Bacteria</taxon>
        <taxon>Pseudomonadati</taxon>
        <taxon>Planctomycetota</taxon>
        <taxon>Planctomycetia</taxon>
        <taxon>Pirellulales</taxon>
        <taxon>Lacipirellulaceae</taxon>
        <taxon>Botrimarina</taxon>
    </lineage>
</organism>
<evidence type="ECO:0000256" key="1">
    <source>
        <dbReference type="ARBA" id="ARBA00022723"/>
    </source>
</evidence>